<evidence type="ECO:0000313" key="10">
    <source>
        <dbReference type="EMBL" id="MBM7555299.1"/>
    </source>
</evidence>
<evidence type="ECO:0000256" key="3">
    <source>
        <dbReference type="ARBA" id="ARBA00022729"/>
    </source>
</evidence>
<dbReference type="InterPro" id="IPR005644">
    <property type="entry name" value="NolW-like"/>
</dbReference>
<dbReference type="EMBL" id="JAFBDQ010000001">
    <property type="protein sequence ID" value="MBM7555299.1"/>
    <property type="molecule type" value="Genomic_DNA"/>
</dbReference>
<sequence>MQADEQQNLDINFSKLPLTEAFRNLAEMTEMNIAIDSSVQGTATLYLNDVTVYDALDALTRTHGLDYQLIKGTIYIAPQEKIKNNYNQMRTEIFKLENANPEKIKENIDHLVEEGTIKINERTNSLIITTYQDDLEQIDQTIKGLDYSRQQVSLQVRFEEISHTKLKELGIDWKLGSKGEIDSSSNSDADSFQVGDLEFGYQASLNVLENSGAASVIANPKITTMAGEKAHINIGDEIPIVKVETTEEDDGTTETSTEVEYRNVGIDLNILPKIRENGKIFIDLQPEVTTFLEWKEVGQNRYPKTSVKKVQTKVEVKDGQTIAIGGLIQETERENMSKIPFLGDMPVLGKLFRTEKTEHEKRELVIFITPKIIDLDDKQPVRSEKQNEDAAKDSSENASTDSKSTRTEESNKTNLKQQAKDEQETYKSPKLLFISQLMSQEPVTKHYVLQLGAFKNRDNAKKLLKELRTNQFDPVLIKRELYKIYVGPFVNKDRAKQVAQELKNYDYKYFFKTTHLKEGQEL</sequence>
<feature type="region of interest" description="Disordered" evidence="8">
    <location>
        <begin position="378"/>
        <end position="423"/>
    </location>
</feature>
<organism evidence="10 11">
    <name type="scientific">Halanaerobacter jeridensis</name>
    <dbReference type="NCBI Taxonomy" id="706427"/>
    <lineage>
        <taxon>Bacteria</taxon>
        <taxon>Bacillati</taxon>
        <taxon>Bacillota</taxon>
        <taxon>Clostridia</taxon>
        <taxon>Halanaerobiales</taxon>
        <taxon>Halobacteroidaceae</taxon>
        <taxon>Halanaerobacter</taxon>
    </lineage>
</organism>
<dbReference type="GO" id="GO:0009306">
    <property type="term" value="P:protein secretion"/>
    <property type="evidence" value="ECO:0007669"/>
    <property type="project" value="InterPro"/>
</dbReference>
<keyword evidence="11" id="KW-1185">Reference proteome</keyword>
<dbReference type="Pfam" id="PF03958">
    <property type="entry name" value="Secretin_N"/>
    <property type="match status" value="1"/>
</dbReference>
<dbReference type="GO" id="GO:0015627">
    <property type="term" value="C:type II protein secretion system complex"/>
    <property type="evidence" value="ECO:0007669"/>
    <property type="project" value="TreeGrafter"/>
</dbReference>
<keyword evidence="5" id="KW-0998">Cell outer membrane</keyword>
<gene>
    <name evidence="10" type="ORF">JOC47_000123</name>
</gene>
<dbReference type="PRINTS" id="PR00811">
    <property type="entry name" value="BCTERIALGSPD"/>
</dbReference>
<dbReference type="PANTHER" id="PTHR30332:SF24">
    <property type="entry name" value="SECRETIN GSPD-RELATED"/>
    <property type="match status" value="1"/>
</dbReference>
<dbReference type="Proteomes" id="UP000774000">
    <property type="component" value="Unassembled WGS sequence"/>
</dbReference>
<dbReference type="SMART" id="SM00965">
    <property type="entry name" value="STN"/>
    <property type="match status" value="1"/>
</dbReference>
<dbReference type="PANTHER" id="PTHR30332">
    <property type="entry name" value="PROBABLE GENERAL SECRETION PATHWAY PROTEIN D"/>
    <property type="match status" value="1"/>
</dbReference>
<dbReference type="RefSeq" id="WP_204700021.1">
    <property type="nucleotide sequence ID" value="NZ_JAFBDQ010000001.1"/>
</dbReference>
<feature type="domain" description="SPOR" evidence="9">
    <location>
        <begin position="441"/>
        <end position="514"/>
    </location>
</feature>
<dbReference type="Gene3D" id="3.30.1370.130">
    <property type="match status" value="1"/>
</dbReference>
<keyword evidence="2 7" id="KW-0813">Transport</keyword>
<comment type="similarity">
    <text evidence="6">Belongs to the bacterial secretin family.</text>
</comment>
<dbReference type="InterPro" id="IPR004845">
    <property type="entry name" value="T2SS_GspD_CS"/>
</dbReference>
<evidence type="ECO:0000313" key="11">
    <source>
        <dbReference type="Proteomes" id="UP000774000"/>
    </source>
</evidence>
<dbReference type="Gene3D" id="3.30.70.1070">
    <property type="entry name" value="Sporulation related repeat"/>
    <property type="match status" value="1"/>
</dbReference>
<dbReference type="PROSITE" id="PS51724">
    <property type="entry name" value="SPOR"/>
    <property type="match status" value="1"/>
</dbReference>
<keyword evidence="4" id="KW-0472">Membrane</keyword>
<dbReference type="InterPro" id="IPR004846">
    <property type="entry name" value="T2SS/T3SS_dom"/>
</dbReference>
<evidence type="ECO:0000256" key="8">
    <source>
        <dbReference type="SAM" id="MobiDB-lite"/>
    </source>
</evidence>
<evidence type="ECO:0000256" key="5">
    <source>
        <dbReference type="ARBA" id="ARBA00023237"/>
    </source>
</evidence>
<evidence type="ECO:0000256" key="6">
    <source>
        <dbReference type="RuleBase" id="RU004003"/>
    </source>
</evidence>
<evidence type="ECO:0000256" key="4">
    <source>
        <dbReference type="ARBA" id="ARBA00023136"/>
    </source>
</evidence>
<dbReference type="InterPro" id="IPR050810">
    <property type="entry name" value="Bact_Secretion_Sys_Channel"/>
</dbReference>
<dbReference type="InterPro" id="IPR007730">
    <property type="entry name" value="SPOR-like_dom"/>
</dbReference>
<proteinExistence type="inferred from homology"/>
<dbReference type="AlphaFoldDB" id="A0A938XPV4"/>
<evidence type="ECO:0000256" key="1">
    <source>
        <dbReference type="ARBA" id="ARBA00004370"/>
    </source>
</evidence>
<evidence type="ECO:0000256" key="7">
    <source>
        <dbReference type="RuleBase" id="RU004004"/>
    </source>
</evidence>
<protein>
    <submittedName>
        <fullName evidence="10">Type IV pilus assembly protein PilQ</fullName>
    </submittedName>
</protein>
<dbReference type="InterPro" id="IPR036680">
    <property type="entry name" value="SPOR-like_sf"/>
</dbReference>
<accession>A0A938XPV4</accession>
<dbReference type="PROSITE" id="PS00875">
    <property type="entry name" value="T2SP_D"/>
    <property type="match status" value="1"/>
</dbReference>
<reference evidence="10" key="1">
    <citation type="submission" date="2021-01" db="EMBL/GenBank/DDBJ databases">
        <title>Genomic Encyclopedia of Type Strains, Phase IV (KMG-IV): sequencing the most valuable type-strain genomes for metagenomic binning, comparative biology and taxonomic classification.</title>
        <authorList>
            <person name="Goeker M."/>
        </authorList>
    </citation>
    <scope>NUCLEOTIDE SEQUENCE</scope>
    <source>
        <strain evidence="10">DSM 23230</strain>
    </source>
</reference>
<dbReference type="Pfam" id="PF00263">
    <property type="entry name" value="Secretin"/>
    <property type="match status" value="1"/>
</dbReference>
<dbReference type="InterPro" id="IPR001775">
    <property type="entry name" value="GspD/PilQ"/>
</dbReference>
<dbReference type="GO" id="GO:0042834">
    <property type="term" value="F:peptidoglycan binding"/>
    <property type="evidence" value="ECO:0007669"/>
    <property type="project" value="InterPro"/>
</dbReference>
<dbReference type="InterPro" id="IPR038591">
    <property type="entry name" value="NolW-like_sf"/>
</dbReference>
<dbReference type="GO" id="GO:0009279">
    <property type="term" value="C:cell outer membrane"/>
    <property type="evidence" value="ECO:0007669"/>
    <property type="project" value="UniProtKB-SubCell"/>
</dbReference>
<comment type="caution">
    <text evidence="10">The sequence shown here is derived from an EMBL/GenBank/DDBJ whole genome shotgun (WGS) entry which is preliminary data.</text>
</comment>
<evidence type="ECO:0000256" key="2">
    <source>
        <dbReference type="ARBA" id="ARBA00022448"/>
    </source>
</evidence>
<comment type="subcellular location">
    <subcellularLocation>
        <location evidence="7">Cell outer membrane</location>
    </subcellularLocation>
    <subcellularLocation>
        <location evidence="1">Membrane</location>
    </subcellularLocation>
</comment>
<dbReference type="SUPFAM" id="SSF110997">
    <property type="entry name" value="Sporulation related repeat"/>
    <property type="match status" value="1"/>
</dbReference>
<dbReference type="Gene3D" id="3.30.1370.120">
    <property type="match status" value="1"/>
</dbReference>
<dbReference type="PRINTS" id="PR01032">
    <property type="entry name" value="PHAGEIV"/>
</dbReference>
<dbReference type="InterPro" id="IPR011662">
    <property type="entry name" value="Secretin/TonB_short_N"/>
</dbReference>
<evidence type="ECO:0000259" key="9">
    <source>
        <dbReference type="PROSITE" id="PS51724"/>
    </source>
</evidence>
<dbReference type="Pfam" id="PF05036">
    <property type="entry name" value="SPOR"/>
    <property type="match status" value="1"/>
</dbReference>
<feature type="compositionally biased region" description="Basic and acidic residues" evidence="8">
    <location>
        <begin position="378"/>
        <end position="395"/>
    </location>
</feature>
<keyword evidence="3" id="KW-0732">Signal</keyword>
<name>A0A938XPV4_9FIRM</name>